<feature type="coiled-coil region" evidence="3">
    <location>
        <begin position="402"/>
        <end position="429"/>
    </location>
</feature>
<feature type="domain" description="Calcineurin-like phosphoesterase" evidence="4">
    <location>
        <begin position="11"/>
        <end position="225"/>
    </location>
</feature>
<dbReference type="InterPro" id="IPR036907">
    <property type="entry name" value="5'-Nucleotdase_C_sf"/>
</dbReference>
<dbReference type="PANTHER" id="PTHR11575:SF24">
    <property type="entry name" value="5'-NUCLEOTIDASE"/>
    <property type="match status" value="1"/>
</dbReference>
<comment type="similarity">
    <text evidence="2">Belongs to the 5'-nucleotidase family.</text>
</comment>
<keyword evidence="1" id="KW-0732">Signal</keyword>
<dbReference type="CDD" id="cd00845">
    <property type="entry name" value="MPP_UshA_N_like"/>
    <property type="match status" value="1"/>
</dbReference>
<keyword evidence="2" id="KW-0378">Hydrolase</keyword>
<evidence type="ECO:0000259" key="4">
    <source>
        <dbReference type="Pfam" id="PF00149"/>
    </source>
</evidence>
<dbReference type="GO" id="GO:0009166">
    <property type="term" value="P:nucleotide catabolic process"/>
    <property type="evidence" value="ECO:0007669"/>
    <property type="project" value="InterPro"/>
</dbReference>
<protein>
    <submittedName>
        <fullName evidence="6">5'-nucleotidase</fullName>
    </submittedName>
</protein>
<reference evidence="6" key="1">
    <citation type="submission" date="2019-10" db="EMBL/GenBank/DDBJ databases">
        <title>Draft genome sequece of Microseira wollei NIES-4236.</title>
        <authorList>
            <person name="Yamaguchi H."/>
            <person name="Suzuki S."/>
            <person name="Kawachi M."/>
        </authorList>
    </citation>
    <scope>NUCLEOTIDE SEQUENCE</scope>
    <source>
        <strain evidence="6">NIES-4236</strain>
    </source>
</reference>
<keyword evidence="2" id="KW-0547">Nucleotide-binding</keyword>
<gene>
    <name evidence="6" type="ORF">MiSe_37120</name>
</gene>
<dbReference type="Proteomes" id="UP001050975">
    <property type="component" value="Unassembled WGS sequence"/>
</dbReference>
<evidence type="ECO:0000256" key="3">
    <source>
        <dbReference type="SAM" id="Coils"/>
    </source>
</evidence>
<name>A0AAV3XHJ3_9CYAN</name>
<evidence type="ECO:0000313" key="6">
    <source>
        <dbReference type="EMBL" id="GET38952.1"/>
    </source>
</evidence>
<proteinExistence type="inferred from homology"/>
<comment type="caution">
    <text evidence="6">The sequence shown here is derived from an EMBL/GenBank/DDBJ whole genome shotgun (WGS) entry which is preliminary data.</text>
</comment>
<dbReference type="GO" id="GO:0000166">
    <property type="term" value="F:nucleotide binding"/>
    <property type="evidence" value="ECO:0007669"/>
    <property type="project" value="UniProtKB-KW"/>
</dbReference>
<dbReference type="Pfam" id="PF02872">
    <property type="entry name" value="5_nucleotid_C"/>
    <property type="match status" value="1"/>
</dbReference>
<dbReference type="InterPro" id="IPR004843">
    <property type="entry name" value="Calcineurin-like_PHP"/>
</dbReference>
<dbReference type="Pfam" id="PF00149">
    <property type="entry name" value="Metallophos"/>
    <property type="match status" value="1"/>
</dbReference>
<evidence type="ECO:0000313" key="7">
    <source>
        <dbReference type="Proteomes" id="UP001050975"/>
    </source>
</evidence>
<dbReference type="GO" id="GO:0016787">
    <property type="term" value="F:hydrolase activity"/>
    <property type="evidence" value="ECO:0007669"/>
    <property type="project" value="UniProtKB-KW"/>
</dbReference>
<dbReference type="Gene3D" id="3.90.780.10">
    <property type="entry name" value="5'-Nucleotidase, C-terminal domain"/>
    <property type="match status" value="1"/>
</dbReference>
<organism evidence="6 7">
    <name type="scientific">Microseira wollei NIES-4236</name>
    <dbReference type="NCBI Taxonomy" id="2530354"/>
    <lineage>
        <taxon>Bacteria</taxon>
        <taxon>Bacillati</taxon>
        <taxon>Cyanobacteriota</taxon>
        <taxon>Cyanophyceae</taxon>
        <taxon>Oscillatoriophycideae</taxon>
        <taxon>Aerosakkonematales</taxon>
        <taxon>Aerosakkonemataceae</taxon>
        <taxon>Microseira</taxon>
    </lineage>
</organism>
<sequence length="493" mass="55732">MTLTERFKRFTLLHSNDMHGDFLAEATGLAEGHVIGGMSLLSGYINKVRQEEKNVLFVISGDMLQGSTIDSEYQGLSTIEIMNYLAPDVVTLGNHELDYGLPHLLFLEKLANFPIVNANLYVKKYNRRLMQPYLILNVDGFDIMFIGIVTEEALKTLKRDRSIGTFINLEDASAEVGKICNAYKNDDIDLTIILTHIGFEADKKLAAMLDPAWGVDMIIGGHSHTFLEQPAEVNNILIAQAGVGTDQIGRFDIVVDDDTNSIVEWKWQLLPVDNNLADPDPEIEKLIASFKEEVDRKYNRLIGRLARKLTHPKREQETELGNLIADIFAQLDNFDVVFVASGSIRGKELGPPVTLSDLRTVYPYKNTLYKFRVTGVQLTQIFAHIMRPENRIQGQSQYLQVNQGIKAVYNDAEKRLESLSIKGQAVQEEQHYTVCIDDYRYQNSADNLGITHEELTKLGDPKVIATNPQDVLEEYLSHHQNLNSYIEGRLVYK</sequence>
<dbReference type="GO" id="GO:0030288">
    <property type="term" value="C:outer membrane-bounded periplasmic space"/>
    <property type="evidence" value="ECO:0007669"/>
    <property type="project" value="TreeGrafter"/>
</dbReference>
<accession>A0AAV3XHJ3</accession>
<dbReference type="SUPFAM" id="SSF55816">
    <property type="entry name" value="5'-nucleotidase (syn. UDP-sugar hydrolase), C-terminal domain"/>
    <property type="match status" value="1"/>
</dbReference>
<dbReference type="InterPro" id="IPR029052">
    <property type="entry name" value="Metallo-depent_PP-like"/>
</dbReference>
<dbReference type="AlphaFoldDB" id="A0AAV3XHJ3"/>
<dbReference type="PRINTS" id="PR01607">
    <property type="entry name" value="APYRASEFAMLY"/>
</dbReference>
<dbReference type="Gene3D" id="3.60.21.10">
    <property type="match status" value="1"/>
</dbReference>
<keyword evidence="3" id="KW-0175">Coiled coil</keyword>
<evidence type="ECO:0000256" key="2">
    <source>
        <dbReference type="RuleBase" id="RU362119"/>
    </source>
</evidence>
<evidence type="ECO:0000259" key="5">
    <source>
        <dbReference type="Pfam" id="PF02872"/>
    </source>
</evidence>
<dbReference type="RefSeq" id="WP_226583628.1">
    <property type="nucleotide sequence ID" value="NZ_BLAY01000055.1"/>
</dbReference>
<evidence type="ECO:0000256" key="1">
    <source>
        <dbReference type="ARBA" id="ARBA00022729"/>
    </source>
</evidence>
<dbReference type="SUPFAM" id="SSF56300">
    <property type="entry name" value="Metallo-dependent phosphatases"/>
    <property type="match status" value="1"/>
</dbReference>
<feature type="domain" description="5'-Nucleotidase C-terminal" evidence="5">
    <location>
        <begin position="310"/>
        <end position="446"/>
    </location>
</feature>
<dbReference type="InterPro" id="IPR006179">
    <property type="entry name" value="5_nucleotidase/apyrase"/>
</dbReference>
<dbReference type="EMBL" id="BLAY01000055">
    <property type="protein sequence ID" value="GET38952.1"/>
    <property type="molecule type" value="Genomic_DNA"/>
</dbReference>
<dbReference type="PANTHER" id="PTHR11575">
    <property type="entry name" value="5'-NUCLEOTIDASE-RELATED"/>
    <property type="match status" value="1"/>
</dbReference>
<dbReference type="InterPro" id="IPR008334">
    <property type="entry name" value="5'-Nucleotdase_C"/>
</dbReference>
<keyword evidence="7" id="KW-1185">Reference proteome</keyword>